<comment type="caution">
    <text evidence="1">The sequence shown here is derived from an EMBL/GenBank/DDBJ whole genome shotgun (WGS) entry which is preliminary data.</text>
</comment>
<organism evidence="1 2">
    <name type="scientific">Platanthera guangdongensis</name>
    <dbReference type="NCBI Taxonomy" id="2320717"/>
    <lineage>
        <taxon>Eukaryota</taxon>
        <taxon>Viridiplantae</taxon>
        <taxon>Streptophyta</taxon>
        <taxon>Embryophyta</taxon>
        <taxon>Tracheophyta</taxon>
        <taxon>Spermatophyta</taxon>
        <taxon>Magnoliopsida</taxon>
        <taxon>Liliopsida</taxon>
        <taxon>Asparagales</taxon>
        <taxon>Orchidaceae</taxon>
        <taxon>Orchidoideae</taxon>
        <taxon>Orchideae</taxon>
        <taxon>Orchidinae</taxon>
        <taxon>Platanthera</taxon>
    </lineage>
</organism>
<reference evidence="1 2" key="1">
    <citation type="journal article" date="2022" name="Nat. Plants">
        <title>Genomes of leafy and leafless Platanthera orchids illuminate the evolution of mycoheterotrophy.</title>
        <authorList>
            <person name="Li M.H."/>
            <person name="Liu K.W."/>
            <person name="Li Z."/>
            <person name="Lu H.C."/>
            <person name="Ye Q.L."/>
            <person name="Zhang D."/>
            <person name="Wang J.Y."/>
            <person name="Li Y.F."/>
            <person name="Zhong Z.M."/>
            <person name="Liu X."/>
            <person name="Yu X."/>
            <person name="Liu D.K."/>
            <person name="Tu X.D."/>
            <person name="Liu B."/>
            <person name="Hao Y."/>
            <person name="Liao X.Y."/>
            <person name="Jiang Y.T."/>
            <person name="Sun W.H."/>
            <person name="Chen J."/>
            <person name="Chen Y.Q."/>
            <person name="Ai Y."/>
            <person name="Zhai J.W."/>
            <person name="Wu S.S."/>
            <person name="Zhou Z."/>
            <person name="Hsiao Y.Y."/>
            <person name="Wu W.L."/>
            <person name="Chen Y.Y."/>
            <person name="Lin Y.F."/>
            <person name="Hsu J.L."/>
            <person name="Li C.Y."/>
            <person name="Wang Z.W."/>
            <person name="Zhao X."/>
            <person name="Zhong W.Y."/>
            <person name="Ma X.K."/>
            <person name="Ma L."/>
            <person name="Huang J."/>
            <person name="Chen G.Z."/>
            <person name="Huang M.Z."/>
            <person name="Huang L."/>
            <person name="Peng D.H."/>
            <person name="Luo Y.B."/>
            <person name="Zou S.Q."/>
            <person name="Chen S.P."/>
            <person name="Lan S."/>
            <person name="Tsai W.C."/>
            <person name="Van de Peer Y."/>
            <person name="Liu Z.J."/>
        </authorList>
    </citation>
    <scope>NUCLEOTIDE SEQUENCE [LARGE SCALE GENOMIC DNA]</scope>
    <source>
        <tissue evidence="1">Flower</tissue>
    </source>
</reference>
<dbReference type="Proteomes" id="UP001412067">
    <property type="component" value="Unassembled WGS sequence"/>
</dbReference>
<keyword evidence="2" id="KW-1185">Reference proteome</keyword>
<evidence type="ECO:0000313" key="2">
    <source>
        <dbReference type="Proteomes" id="UP001412067"/>
    </source>
</evidence>
<proteinExistence type="predicted"/>
<protein>
    <submittedName>
        <fullName evidence="1">Uncharacterized protein</fullName>
    </submittedName>
</protein>
<accession>A0ABR2LKA7</accession>
<gene>
    <name evidence="1" type="ORF">KSP40_PGU009841</name>
</gene>
<name>A0ABR2LKA7_9ASPA</name>
<evidence type="ECO:0000313" key="1">
    <source>
        <dbReference type="EMBL" id="KAK8943582.1"/>
    </source>
</evidence>
<dbReference type="EMBL" id="JBBWWR010000018">
    <property type="protein sequence ID" value="KAK8943582.1"/>
    <property type="molecule type" value="Genomic_DNA"/>
</dbReference>
<sequence length="70" mass="7909">MKGCDGVFHMVSPIKEDPLQSYFFTSDFIIKGLCREHVSLYLWLVDVCADAAANRGGDKECDQGDIKNFY</sequence>